<sequence length="108" mass="12315">MERGKKINGTDKNNEEILRALISNLPNVNSIEKSKDKAQKKDAADMPQPDIFEEFFSIYHSSTVKKSISINKELEDKIKKLIAQHYGITDNNSKIINMALMIALLKMH</sequence>
<dbReference type="PATRIC" id="fig|1121326.3.peg.594"/>
<proteinExistence type="predicted"/>
<gene>
    <name evidence="1" type="ORF">CLMAG_06380</name>
</gene>
<protein>
    <submittedName>
        <fullName evidence="1">Uncharacterized protein</fullName>
    </submittedName>
</protein>
<keyword evidence="2" id="KW-1185">Reference proteome</keyword>
<evidence type="ECO:0000313" key="2">
    <source>
        <dbReference type="Proteomes" id="UP000076603"/>
    </source>
</evidence>
<reference evidence="1 2" key="1">
    <citation type="submission" date="2016-04" db="EMBL/GenBank/DDBJ databases">
        <title>Genome sequence of Clostridium magnum DSM 2767.</title>
        <authorList>
            <person name="Poehlein A."/>
            <person name="Uhlig R."/>
            <person name="Fischer R."/>
            <person name="Bahl H."/>
            <person name="Daniel R."/>
        </authorList>
    </citation>
    <scope>NUCLEOTIDE SEQUENCE [LARGE SCALE GENOMIC DNA]</scope>
    <source>
        <strain evidence="1 2">DSM 2767</strain>
    </source>
</reference>
<accession>A0A161YRK2</accession>
<dbReference type="Proteomes" id="UP000076603">
    <property type="component" value="Unassembled WGS sequence"/>
</dbReference>
<name>A0A161YRK2_9CLOT</name>
<comment type="caution">
    <text evidence="1">The sequence shown here is derived from an EMBL/GenBank/DDBJ whole genome shotgun (WGS) entry which is preliminary data.</text>
</comment>
<organism evidence="1 2">
    <name type="scientific">Clostridium magnum DSM 2767</name>
    <dbReference type="NCBI Taxonomy" id="1121326"/>
    <lineage>
        <taxon>Bacteria</taxon>
        <taxon>Bacillati</taxon>
        <taxon>Bacillota</taxon>
        <taxon>Clostridia</taxon>
        <taxon>Eubacteriales</taxon>
        <taxon>Clostridiaceae</taxon>
        <taxon>Clostridium</taxon>
    </lineage>
</organism>
<dbReference type="EMBL" id="LWAE01000001">
    <property type="protein sequence ID" value="KZL93592.1"/>
    <property type="molecule type" value="Genomic_DNA"/>
</dbReference>
<evidence type="ECO:0000313" key="1">
    <source>
        <dbReference type="EMBL" id="KZL93592.1"/>
    </source>
</evidence>
<dbReference type="AlphaFoldDB" id="A0A161YRK2"/>
<dbReference type="RefSeq" id="WP_066617813.1">
    <property type="nucleotide sequence ID" value="NZ_FQXL01000031.1"/>
</dbReference>